<gene>
    <name evidence="2" type="ORF">CRM22_007581</name>
</gene>
<feature type="region of interest" description="Disordered" evidence="1">
    <location>
        <begin position="155"/>
        <end position="179"/>
    </location>
</feature>
<comment type="caution">
    <text evidence="2">The sequence shown here is derived from an EMBL/GenBank/DDBJ whole genome shotgun (WGS) entry which is preliminary data.</text>
</comment>
<keyword evidence="3" id="KW-1185">Reference proteome</keyword>
<evidence type="ECO:0000256" key="1">
    <source>
        <dbReference type="SAM" id="MobiDB-lite"/>
    </source>
</evidence>
<dbReference type="AlphaFoldDB" id="A0A4S2LF81"/>
<dbReference type="EMBL" id="SJOL01007654">
    <property type="protein sequence ID" value="TGZ62195.1"/>
    <property type="molecule type" value="Genomic_DNA"/>
</dbReference>
<accession>A0A4S2LF81</accession>
<reference evidence="2 3" key="1">
    <citation type="journal article" date="2019" name="BMC Genomics">
        <title>New insights from Opisthorchis felineus genome: update on genomics of the epidemiologically important liver flukes.</title>
        <authorList>
            <person name="Ershov N.I."/>
            <person name="Mordvinov V.A."/>
            <person name="Prokhortchouk E.B."/>
            <person name="Pakharukova M.Y."/>
            <person name="Gunbin K.V."/>
            <person name="Ustyantsev K."/>
            <person name="Genaev M.A."/>
            <person name="Blinov A.G."/>
            <person name="Mazur A."/>
            <person name="Boulygina E."/>
            <person name="Tsygankova S."/>
            <person name="Khrameeva E."/>
            <person name="Chekanov N."/>
            <person name="Fan G."/>
            <person name="Xiao A."/>
            <person name="Zhang H."/>
            <person name="Xu X."/>
            <person name="Yang H."/>
            <person name="Solovyev V."/>
            <person name="Lee S.M."/>
            <person name="Liu X."/>
            <person name="Afonnikov D.A."/>
            <person name="Skryabin K.G."/>
        </authorList>
    </citation>
    <scope>NUCLEOTIDE SEQUENCE [LARGE SCALE GENOMIC DNA]</scope>
    <source>
        <strain evidence="2">AK-0245</strain>
        <tissue evidence="2">Whole organism</tissue>
    </source>
</reference>
<name>A0A4S2LF81_OPIFE</name>
<dbReference type="OrthoDB" id="6272919at2759"/>
<proteinExistence type="predicted"/>
<dbReference type="Proteomes" id="UP000308267">
    <property type="component" value="Unassembled WGS sequence"/>
</dbReference>
<protein>
    <submittedName>
        <fullName evidence="2">Uncharacterized protein</fullName>
    </submittedName>
</protein>
<evidence type="ECO:0000313" key="3">
    <source>
        <dbReference type="Proteomes" id="UP000308267"/>
    </source>
</evidence>
<organism evidence="2 3">
    <name type="scientific">Opisthorchis felineus</name>
    <dbReference type="NCBI Taxonomy" id="147828"/>
    <lineage>
        <taxon>Eukaryota</taxon>
        <taxon>Metazoa</taxon>
        <taxon>Spiralia</taxon>
        <taxon>Lophotrochozoa</taxon>
        <taxon>Platyhelminthes</taxon>
        <taxon>Trematoda</taxon>
        <taxon>Digenea</taxon>
        <taxon>Opisthorchiida</taxon>
        <taxon>Opisthorchiata</taxon>
        <taxon>Opisthorchiidae</taxon>
        <taxon>Opisthorchis</taxon>
    </lineage>
</organism>
<sequence length="537" mass="61188">MYVPFHACNVALIIKGEMKSDSVWHRIKLGVKSYWYRLQFGGSILTKYPDIKDVKVRNGESAVDMNGSELANSSICLFSMDSSAHKHRKPWITWAPISGCSWNCSRRRPSQLRTSKAANLFGKETEGFVIKKRLRRCKIVTASCMNQQAECRPINHQKHSKQTTRIFPSSSSSSSSSRKSYFPQSLYCLTAYHFCWHEFAFLVDAGFDLNRPQYLHCESTDSGSFVFRFISVLDLFLYVVEKCHLLISKGLPPANNIENFMFDMQMFNNRCAAETVVFPRLLSALLSKGADVRLTSTTSYENVVGGLPTSRMRSLSTIAAMELSSVHKTNTPVVYNPIDAAGIIRQLIKSGLQPDNITADLMGSQRSTQDNLYEKLLRKLACWNESCIDSYHSLGPSLQSYVILLLNIVYSGLFVSFHGVSLDKIHPEQYEKDERTHSLVSVYHSAFLQLTHHSPQSLFLLARRSVRQLLGTRWFQECLDQDIVKTKDASVDRPLHPYIEARQQMCQRLPENLRRSVAYLEASDVSQELEFIANIRW</sequence>
<evidence type="ECO:0000313" key="2">
    <source>
        <dbReference type="EMBL" id="TGZ62195.1"/>
    </source>
</evidence>